<dbReference type="AlphaFoldDB" id="A0A2S4L8K9"/>
<evidence type="ECO:0000256" key="1">
    <source>
        <dbReference type="SAM" id="MobiDB-lite"/>
    </source>
</evidence>
<sequence>MAGSAVAGHLPHRPAVSPALGDAHRCLGRGPAGRQLLHCQQRPDGHGLHPRLLDAGQPGAGDDMLAAVAGHAHLRHGAAQVEAGCRLPGRVPLVSRRLPVLGRVQPHAAGGDQQENHPADAVPDEQLLPQPHAGARFGERRRARQRPGDARGGARRHQLLLLALQPVGVGGARVVGLQPPGVSRGAVPRQRASRGGQGAWGEGSAHARSAIRAGEGRHHADDPYYAADWRGLGRGSNTGADPERVFDL</sequence>
<keyword evidence="3" id="KW-1185">Reference proteome</keyword>
<gene>
    <name evidence="2" type="ORF">TPAR_01015</name>
</gene>
<feature type="region of interest" description="Disordered" evidence="1">
    <location>
        <begin position="106"/>
        <end position="154"/>
    </location>
</feature>
<feature type="non-terminal residue" evidence="2">
    <location>
        <position position="248"/>
    </location>
</feature>
<evidence type="ECO:0000313" key="2">
    <source>
        <dbReference type="EMBL" id="POR38785.1"/>
    </source>
</evidence>
<feature type="region of interest" description="Disordered" evidence="1">
    <location>
        <begin position="181"/>
        <end position="248"/>
    </location>
</feature>
<proteinExistence type="predicted"/>
<name>A0A2S4L8K9_9HYPO</name>
<dbReference type="Proteomes" id="UP000237481">
    <property type="component" value="Unassembled WGS sequence"/>
</dbReference>
<evidence type="ECO:0000313" key="3">
    <source>
        <dbReference type="Proteomes" id="UP000237481"/>
    </source>
</evidence>
<organism evidence="2 3">
    <name type="scientific">Tolypocladium paradoxum</name>
    <dbReference type="NCBI Taxonomy" id="94208"/>
    <lineage>
        <taxon>Eukaryota</taxon>
        <taxon>Fungi</taxon>
        <taxon>Dikarya</taxon>
        <taxon>Ascomycota</taxon>
        <taxon>Pezizomycotina</taxon>
        <taxon>Sordariomycetes</taxon>
        <taxon>Hypocreomycetidae</taxon>
        <taxon>Hypocreales</taxon>
        <taxon>Ophiocordycipitaceae</taxon>
        <taxon>Tolypocladium</taxon>
    </lineage>
</organism>
<comment type="caution">
    <text evidence="2">The sequence shown here is derived from an EMBL/GenBank/DDBJ whole genome shotgun (WGS) entry which is preliminary data.</text>
</comment>
<protein>
    <submittedName>
        <fullName evidence="2">Zn(II)2Cys6 transcription factor</fullName>
    </submittedName>
</protein>
<dbReference type="EMBL" id="PKSG01000101">
    <property type="protein sequence ID" value="POR38785.1"/>
    <property type="molecule type" value="Genomic_DNA"/>
</dbReference>
<accession>A0A2S4L8K9</accession>
<reference evidence="2 3" key="1">
    <citation type="submission" date="2018-01" db="EMBL/GenBank/DDBJ databases">
        <title>Harnessing the power of phylogenomics to disentangle the directionality and signatures of interkingdom host jumping in the parasitic fungal genus Tolypocladium.</title>
        <authorList>
            <person name="Quandt C.A."/>
            <person name="Patterson W."/>
            <person name="Spatafora J.W."/>
        </authorList>
    </citation>
    <scope>NUCLEOTIDE SEQUENCE [LARGE SCALE GENOMIC DNA]</scope>
    <source>
        <strain evidence="2 3">NRBC 100945</strain>
    </source>
</reference>